<gene>
    <name evidence="3" type="ORF">LG632_20405</name>
</gene>
<comment type="similarity">
    <text evidence="1">Belongs to the TolB family.</text>
</comment>
<evidence type="ECO:0000256" key="1">
    <source>
        <dbReference type="ARBA" id="ARBA00009820"/>
    </source>
</evidence>
<keyword evidence="4" id="KW-1185">Reference proteome</keyword>
<dbReference type="InterPro" id="IPR011042">
    <property type="entry name" value="6-blade_b-propeller_TolB-like"/>
</dbReference>
<dbReference type="PANTHER" id="PTHR36842:SF1">
    <property type="entry name" value="PROTEIN TOLB"/>
    <property type="match status" value="1"/>
</dbReference>
<protein>
    <submittedName>
        <fullName evidence="3">Uncharacterized protein</fullName>
    </submittedName>
</protein>
<proteinExistence type="inferred from homology"/>
<feature type="non-terminal residue" evidence="3">
    <location>
        <position position="1"/>
    </location>
</feature>
<sequence length="326" mass="33866">AVPIAAAALVALSTVAVLVLQPWSGGSGSGSDDGAKGGGTGAPSSPGPTGPAPFPTAPLLIRADPVLGVQNCRSVIARRTPDSATPSGLTSTDGCPSLPQWSPDRRSFAYTRTTAQGSSVWTADADGSNPRRIIDVAGGRASWSPDGKRLAVLRTKDGVQQLFVVNVADGSAVQLTTGRGPVEDPAWSPDGKRIAVCLQAGKDGWQIHLVDPEAPGTAPQQVTRLPHPAFDPMWSPDGRTFAYTGGTYGQGTQGDIRLVGTDGTGDRALVSTGEHEMDPAWSPDGGWLAFVRGPYEAPVIWAVRADGTDPRRLTPESLNEAHPGWR</sequence>
<reference evidence="3 4" key="1">
    <citation type="submission" date="2021-10" db="EMBL/GenBank/DDBJ databases">
        <title>Streptomyces sp. strain SMC 277, a novel streptomycete isolated from soil.</title>
        <authorList>
            <person name="Chanama M."/>
        </authorList>
    </citation>
    <scope>NUCLEOTIDE SEQUENCE [LARGE SCALE GENOMIC DNA]</scope>
    <source>
        <strain evidence="3 4">SMC 277</strain>
    </source>
</reference>
<dbReference type="Gene3D" id="2.120.10.30">
    <property type="entry name" value="TolB, C-terminal domain"/>
    <property type="match status" value="2"/>
</dbReference>
<feature type="compositionally biased region" description="Polar residues" evidence="2">
    <location>
        <begin position="82"/>
        <end position="94"/>
    </location>
</feature>
<feature type="compositionally biased region" description="Gly residues" evidence="2">
    <location>
        <begin position="26"/>
        <end position="41"/>
    </location>
</feature>
<evidence type="ECO:0000313" key="3">
    <source>
        <dbReference type="EMBL" id="MCB5181732.1"/>
    </source>
</evidence>
<evidence type="ECO:0000313" key="4">
    <source>
        <dbReference type="Proteomes" id="UP001199054"/>
    </source>
</evidence>
<evidence type="ECO:0000256" key="2">
    <source>
        <dbReference type="SAM" id="MobiDB-lite"/>
    </source>
</evidence>
<accession>A0ABS8BAW1</accession>
<name>A0ABS8BAW1_9ACTN</name>
<dbReference type="EMBL" id="JAJAUY010000087">
    <property type="protein sequence ID" value="MCB5181732.1"/>
    <property type="molecule type" value="Genomic_DNA"/>
</dbReference>
<dbReference type="SUPFAM" id="SSF82171">
    <property type="entry name" value="DPP6 N-terminal domain-like"/>
    <property type="match status" value="1"/>
</dbReference>
<dbReference type="InterPro" id="IPR011659">
    <property type="entry name" value="WD40"/>
</dbReference>
<comment type="caution">
    <text evidence="3">The sequence shown here is derived from an EMBL/GenBank/DDBJ whole genome shotgun (WGS) entry which is preliminary data.</text>
</comment>
<feature type="compositionally biased region" description="Pro residues" evidence="2">
    <location>
        <begin position="45"/>
        <end position="56"/>
    </location>
</feature>
<dbReference type="Proteomes" id="UP001199054">
    <property type="component" value="Unassembled WGS sequence"/>
</dbReference>
<dbReference type="RefSeq" id="WP_374203526.1">
    <property type="nucleotide sequence ID" value="NZ_JAJAUY010000087.1"/>
</dbReference>
<feature type="region of interest" description="Disordered" evidence="2">
    <location>
        <begin position="78"/>
        <end position="100"/>
    </location>
</feature>
<dbReference type="PANTHER" id="PTHR36842">
    <property type="entry name" value="PROTEIN TOLB HOMOLOG"/>
    <property type="match status" value="1"/>
</dbReference>
<dbReference type="Gene3D" id="2.120.10.60">
    <property type="entry name" value="Tricorn protease N-terminal domain"/>
    <property type="match status" value="1"/>
</dbReference>
<organism evidence="3 4">
    <name type="scientific">Streptomyces antimicrobicus</name>
    <dbReference type="NCBI Taxonomy" id="2883108"/>
    <lineage>
        <taxon>Bacteria</taxon>
        <taxon>Bacillati</taxon>
        <taxon>Actinomycetota</taxon>
        <taxon>Actinomycetes</taxon>
        <taxon>Kitasatosporales</taxon>
        <taxon>Streptomycetaceae</taxon>
        <taxon>Streptomyces</taxon>
    </lineage>
</organism>
<feature type="region of interest" description="Disordered" evidence="2">
    <location>
        <begin position="26"/>
        <end position="57"/>
    </location>
</feature>
<dbReference type="Pfam" id="PF07676">
    <property type="entry name" value="PD40"/>
    <property type="match status" value="5"/>
</dbReference>